<dbReference type="OrthoDB" id="7173677at2"/>
<proteinExistence type="predicted"/>
<protein>
    <submittedName>
        <fullName evidence="2">Membrane-anchored ribosome-binding protein, inhibits growth in stationary phase, ElaB/YqjD/DUF883 family</fullName>
    </submittedName>
</protein>
<accession>A0A1G4STR3</accession>
<feature type="compositionally biased region" description="Basic and acidic residues" evidence="1">
    <location>
        <begin position="16"/>
        <end position="25"/>
    </location>
</feature>
<evidence type="ECO:0000313" key="3">
    <source>
        <dbReference type="Proteomes" id="UP000199150"/>
    </source>
</evidence>
<dbReference type="Proteomes" id="UP000199150">
    <property type="component" value="Unassembled WGS sequence"/>
</dbReference>
<gene>
    <name evidence="2" type="ORF">SAMN02927928_2953</name>
</gene>
<evidence type="ECO:0000313" key="2">
    <source>
        <dbReference type="EMBL" id="SCW72560.1"/>
    </source>
</evidence>
<organism evidence="2 3">
    <name type="scientific">Asticcacaulis taihuensis</name>
    <dbReference type="NCBI Taxonomy" id="260084"/>
    <lineage>
        <taxon>Bacteria</taxon>
        <taxon>Pseudomonadati</taxon>
        <taxon>Pseudomonadota</taxon>
        <taxon>Alphaproteobacteria</taxon>
        <taxon>Caulobacterales</taxon>
        <taxon>Caulobacteraceae</taxon>
        <taxon>Asticcacaulis</taxon>
    </lineage>
</organism>
<dbReference type="AlphaFoldDB" id="A0A1G4STR3"/>
<evidence type="ECO:0000256" key="1">
    <source>
        <dbReference type="SAM" id="MobiDB-lite"/>
    </source>
</evidence>
<sequence>MLSSATKAAANVTKSLAEHDIRSSAREASNNAREAARDLNDRGHDILNDVSGYANEAGQKVRGLFDRTLDGSKNATHRIETEIKTNPVRSSAIALGAGFILGALLTRR</sequence>
<reference evidence="3" key="1">
    <citation type="submission" date="2016-10" db="EMBL/GenBank/DDBJ databases">
        <authorList>
            <person name="Varghese N."/>
            <person name="Submissions S."/>
        </authorList>
    </citation>
    <scope>NUCLEOTIDE SEQUENCE [LARGE SCALE GENOMIC DNA]</scope>
    <source>
        <strain evidence="3">CGMCC 1.3431</strain>
    </source>
</reference>
<feature type="region of interest" description="Disordered" evidence="1">
    <location>
        <begin position="1"/>
        <end position="41"/>
    </location>
</feature>
<dbReference type="EMBL" id="FMTS01000005">
    <property type="protein sequence ID" value="SCW72560.1"/>
    <property type="molecule type" value="Genomic_DNA"/>
</dbReference>
<dbReference type="RefSeq" id="WP_090649575.1">
    <property type="nucleotide sequence ID" value="NZ_CBCRYE010000003.1"/>
</dbReference>
<dbReference type="STRING" id="260084.SAMN02927928_2953"/>
<keyword evidence="3" id="KW-1185">Reference proteome</keyword>
<name>A0A1G4STR3_9CAUL</name>